<evidence type="ECO:0000256" key="1">
    <source>
        <dbReference type="SAM" id="MobiDB-lite"/>
    </source>
</evidence>
<accession>A0A225VU39</accession>
<sequence>MLALEEQELLGTAMVTRLTLAHVRPREWSESDASRPEPKRSRGSTDCNGVTRNSNLTRVWGGPIPDVVGTSSLASGDAPTLTPDENMSSAGGGSQGPLGPPGMEPSTALVGVYMVTTGSGTGPSNVAEQPTIYVPVAEYPPGSGRKAPTSRPDSDAADDSGERSGWARRRAQVRRPHGGSGYPSL</sequence>
<feature type="region of interest" description="Disordered" evidence="1">
    <location>
        <begin position="21"/>
        <end position="185"/>
    </location>
</feature>
<organism evidence="2 3">
    <name type="scientific">Phytophthora megakarya</name>
    <dbReference type="NCBI Taxonomy" id="4795"/>
    <lineage>
        <taxon>Eukaryota</taxon>
        <taxon>Sar</taxon>
        <taxon>Stramenopiles</taxon>
        <taxon>Oomycota</taxon>
        <taxon>Peronosporomycetes</taxon>
        <taxon>Peronosporales</taxon>
        <taxon>Peronosporaceae</taxon>
        <taxon>Phytophthora</taxon>
    </lineage>
</organism>
<gene>
    <name evidence="2" type="ORF">PHMEG_00018760</name>
</gene>
<comment type="caution">
    <text evidence="2">The sequence shown here is derived from an EMBL/GenBank/DDBJ whole genome shotgun (WGS) entry which is preliminary data.</text>
</comment>
<name>A0A225VU39_9STRA</name>
<keyword evidence="3" id="KW-1185">Reference proteome</keyword>
<feature type="compositionally biased region" description="Basic and acidic residues" evidence="1">
    <location>
        <begin position="24"/>
        <end position="40"/>
    </location>
</feature>
<feature type="compositionally biased region" description="Polar residues" evidence="1">
    <location>
        <begin position="116"/>
        <end position="128"/>
    </location>
</feature>
<dbReference type="AlphaFoldDB" id="A0A225VU39"/>
<proteinExistence type="predicted"/>
<reference evidence="3" key="1">
    <citation type="submission" date="2017-03" db="EMBL/GenBank/DDBJ databases">
        <title>Phytopthora megakarya and P. palmivora, two closely related causual agents of cacao black pod achieved similar genome size and gene model numbers by different mechanisms.</title>
        <authorList>
            <person name="Ali S."/>
            <person name="Shao J."/>
            <person name="Larry D.J."/>
            <person name="Kronmiller B."/>
            <person name="Shen D."/>
            <person name="Strem M.D."/>
            <person name="Melnick R.L."/>
            <person name="Guiltinan M.J."/>
            <person name="Tyler B.M."/>
            <person name="Meinhardt L.W."/>
            <person name="Bailey B.A."/>
        </authorList>
    </citation>
    <scope>NUCLEOTIDE SEQUENCE [LARGE SCALE GENOMIC DNA]</scope>
    <source>
        <strain evidence="3">zdho120</strain>
    </source>
</reference>
<evidence type="ECO:0000313" key="2">
    <source>
        <dbReference type="EMBL" id="OWZ08654.1"/>
    </source>
</evidence>
<dbReference type="OrthoDB" id="143178at2759"/>
<dbReference type="Proteomes" id="UP000198211">
    <property type="component" value="Unassembled WGS sequence"/>
</dbReference>
<dbReference type="EMBL" id="NBNE01003070">
    <property type="protein sequence ID" value="OWZ08654.1"/>
    <property type="molecule type" value="Genomic_DNA"/>
</dbReference>
<protein>
    <submittedName>
        <fullName evidence="2">Uncharacterized protein</fullName>
    </submittedName>
</protein>
<feature type="compositionally biased region" description="Basic residues" evidence="1">
    <location>
        <begin position="166"/>
        <end position="177"/>
    </location>
</feature>
<feature type="compositionally biased region" description="Polar residues" evidence="1">
    <location>
        <begin position="44"/>
        <end position="57"/>
    </location>
</feature>
<evidence type="ECO:0000313" key="3">
    <source>
        <dbReference type="Proteomes" id="UP000198211"/>
    </source>
</evidence>